<gene>
    <name evidence="1" type="ORF">HAL07_11930</name>
</gene>
<reference evidence="2" key="1">
    <citation type="submission" date="2014-12" db="EMBL/GenBank/DDBJ databases">
        <authorList>
            <person name="Jaenicke S."/>
        </authorList>
    </citation>
    <scope>NUCLEOTIDE SEQUENCE [LARGE SCALE GENOMIC DNA]</scope>
</reference>
<evidence type="ECO:0000313" key="2">
    <source>
        <dbReference type="Proteomes" id="UP000043437"/>
    </source>
</evidence>
<organism evidence="1 2">
    <name type="scientific">Helicobacter ailurogastricus</name>
    <dbReference type="NCBI Taxonomy" id="1578720"/>
    <lineage>
        <taxon>Bacteria</taxon>
        <taxon>Pseudomonadati</taxon>
        <taxon>Campylobacterota</taxon>
        <taxon>Epsilonproteobacteria</taxon>
        <taxon>Campylobacterales</taxon>
        <taxon>Helicobacteraceae</taxon>
        <taxon>Helicobacter</taxon>
    </lineage>
</organism>
<name>A0A0K2Y1C2_9HELI</name>
<accession>A0A0K2Y1C2</accession>
<proteinExistence type="predicted"/>
<dbReference type="EMBL" id="CDMG01000009">
    <property type="protein sequence ID" value="CRF52728.1"/>
    <property type="molecule type" value="Genomic_DNA"/>
</dbReference>
<sequence>MTTGIKVAVFVLGLGGYFEECFKASMSIRALLQQSPRTTKDGRIL</sequence>
<protein>
    <submittedName>
        <fullName evidence="1">Uncharacterized protein</fullName>
    </submittedName>
</protein>
<dbReference type="Proteomes" id="UP000043437">
    <property type="component" value="Unassembled WGS sequence"/>
</dbReference>
<dbReference type="AlphaFoldDB" id="A0A0K2Y1C2"/>
<evidence type="ECO:0000313" key="1">
    <source>
        <dbReference type="EMBL" id="CRF52728.1"/>
    </source>
</evidence>